<keyword evidence="4" id="KW-1185">Reference proteome</keyword>
<evidence type="ECO:0000313" key="4">
    <source>
        <dbReference type="Proteomes" id="UP000446768"/>
    </source>
</evidence>
<comment type="caution">
    <text evidence="3">The sequence shown here is derived from an EMBL/GenBank/DDBJ whole genome shotgun (WGS) entry which is preliminary data.</text>
</comment>
<evidence type="ECO:0000313" key="3">
    <source>
        <dbReference type="EMBL" id="MRV70581.1"/>
    </source>
</evidence>
<dbReference type="AlphaFoldDB" id="A0A7X2IIC8"/>
<proteinExistence type="predicted"/>
<sequence length="230" mass="24376">MWATNSITRQLPGTPSGAMCPICLAVALALGMPPSHAGQRSTQGLAHPSLAPNNAPAGPQNLPQPRSTPPIDIEALARGYDQALRTAAPPEMDLRTQLMIFVSFSMPEASLRRLGEQASKAGAVLILKGLNEGSLVKTAAAVHHLYGDQPAPFQIDPQAFSRFAVASVPTFVLIQPGAQWRECAGGYCLAPASYAKATGDVSLDYVLEHMTRTSTPIATSARNILRRLGR</sequence>
<dbReference type="Pfam" id="PF09673">
    <property type="entry name" value="TrbC_Ftype"/>
    <property type="match status" value="1"/>
</dbReference>
<accession>A0A7X2IIC8</accession>
<keyword evidence="2" id="KW-0732">Signal</keyword>
<protein>
    <submittedName>
        <fullName evidence="3">Type-F conjugative transfer system pilin assembly protein TrbC</fullName>
    </submittedName>
</protein>
<gene>
    <name evidence="3" type="primary">trbC</name>
    <name evidence="3" type="ORF">GJ700_02460</name>
</gene>
<feature type="signal peptide" evidence="2">
    <location>
        <begin position="1"/>
        <end position="37"/>
    </location>
</feature>
<organism evidence="3 4">
    <name type="scientific">Pseudoduganella rivuli</name>
    <dbReference type="NCBI Taxonomy" id="2666085"/>
    <lineage>
        <taxon>Bacteria</taxon>
        <taxon>Pseudomonadati</taxon>
        <taxon>Pseudomonadota</taxon>
        <taxon>Betaproteobacteria</taxon>
        <taxon>Burkholderiales</taxon>
        <taxon>Oxalobacteraceae</taxon>
        <taxon>Telluria group</taxon>
        <taxon>Pseudoduganella</taxon>
    </lineage>
</organism>
<dbReference type="Proteomes" id="UP000446768">
    <property type="component" value="Unassembled WGS sequence"/>
</dbReference>
<dbReference type="NCBIfam" id="TIGR02742">
    <property type="entry name" value="TrbC_Ftype"/>
    <property type="match status" value="1"/>
</dbReference>
<feature type="chain" id="PRO_5030905198" evidence="2">
    <location>
        <begin position="38"/>
        <end position="230"/>
    </location>
</feature>
<dbReference type="InterPro" id="IPR019106">
    <property type="entry name" value="T4SS_TrbC"/>
</dbReference>
<dbReference type="InterPro" id="IPR014113">
    <property type="entry name" value="T4SS_TrbC_subgr"/>
</dbReference>
<evidence type="ECO:0000256" key="1">
    <source>
        <dbReference type="SAM" id="MobiDB-lite"/>
    </source>
</evidence>
<evidence type="ECO:0000256" key="2">
    <source>
        <dbReference type="SAM" id="SignalP"/>
    </source>
</evidence>
<name>A0A7X2IIC8_9BURK</name>
<feature type="region of interest" description="Disordered" evidence="1">
    <location>
        <begin position="35"/>
        <end position="71"/>
    </location>
</feature>
<dbReference type="EMBL" id="WKJJ01000001">
    <property type="protein sequence ID" value="MRV70581.1"/>
    <property type="molecule type" value="Genomic_DNA"/>
</dbReference>
<reference evidence="3 4" key="1">
    <citation type="submission" date="2019-11" db="EMBL/GenBank/DDBJ databases">
        <title>Novel species isolated from a subtropical stream in China.</title>
        <authorList>
            <person name="Lu H."/>
        </authorList>
    </citation>
    <scope>NUCLEOTIDE SEQUENCE [LARGE SCALE GENOMIC DNA]</scope>
    <source>
        <strain evidence="3 4">FT92W</strain>
    </source>
</reference>